<feature type="transmembrane region" description="Helical" evidence="9">
    <location>
        <begin position="12"/>
        <end position="35"/>
    </location>
</feature>
<dbReference type="GO" id="GO:0043005">
    <property type="term" value="C:neuron projection"/>
    <property type="evidence" value="ECO:0007669"/>
    <property type="project" value="TreeGrafter"/>
</dbReference>
<sequence>MSAHLDVSMVVLAASTAVLGTLGIVTNAASIIFYVRRPIMRTSTNLLMTHKAAVDFMSLLPFPLRLLQILSGEDGYPFNGWLCKSVVTVETLCMIINANIIFVLAYDRLTAVIRPGDDLDRSVTRARHHIAATWVYCLLLALPVTAAGWTVLWPAGDSPLRRPTCGYQWPAGEKYHSMYFGSILVIIFAGHHIVYACFGYFTWKRVRQRKENFLARYDTVQRCRAVAAVICLNFVAYFIFWAQHVYVMIHLGDDQTHVPHIPSDLTDPLSVAASVAVYVAASSNLLIYGSNMDQWRGVARDALCCRCGPGGGVVRPLNEENAVAVIDVTAATDEPRGNGHNCVNNNDNGSMMNLGTLQHSDEELEIQDIAL</sequence>
<evidence type="ECO:0000256" key="9">
    <source>
        <dbReference type="SAM" id="Phobius"/>
    </source>
</evidence>
<dbReference type="Pfam" id="PF00001">
    <property type="entry name" value="7tm_1"/>
    <property type="match status" value="1"/>
</dbReference>
<keyword evidence="11" id="KW-1185">Reference proteome</keyword>
<dbReference type="GO" id="GO:0007218">
    <property type="term" value="P:neuropeptide signaling pathway"/>
    <property type="evidence" value="ECO:0007669"/>
    <property type="project" value="TreeGrafter"/>
</dbReference>
<feature type="transmembrane region" description="Helical" evidence="9">
    <location>
        <begin position="269"/>
        <end position="288"/>
    </location>
</feature>
<name>A0A8B7XJH8_ACAPL</name>
<keyword evidence="5" id="KW-0297">G-protein coupled receptor</keyword>
<dbReference type="PANTHER" id="PTHR24229">
    <property type="entry name" value="NEUROPEPTIDES RECEPTOR"/>
    <property type="match status" value="1"/>
</dbReference>
<dbReference type="RefSeq" id="XP_022080341.1">
    <property type="nucleotide sequence ID" value="XM_022224649.1"/>
</dbReference>
<evidence type="ECO:0000313" key="12">
    <source>
        <dbReference type="RefSeq" id="XP_022080341.1"/>
    </source>
</evidence>
<proteinExistence type="predicted"/>
<evidence type="ECO:0000256" key="1">
    <source>
        <dbReference type="ARBA" id="ARBA00004651"/>
    </source>
</evidence>
<keyword evidence="8" id="KW-0807">Transducer</keyword>
<dbReference type="KEGG" id="aplc:110973662"/>
<gene>
    <name evidence="12" type="primary">LOC110973662</name>
</gene>
<evidence type="ECO:0000256" key="3">
    <source>
        <dbReference type="ARBA" id="ARBA00022692"/>
    </source>
</evidence>
<dbReference type="GO" id="GO:0042923">
    <property type="term" value="F:neuropeptide binding"/>
    <property type="evidence" value="ECO:0007669"/>
    <property type="project" value="TreeGrafter"/>
</dbReference>
<dbReference type="SUPFAM" id="SSF81321">
    <property type="entry name" value="Family A G protein-coupled receptor-like"/>
    <property type="match status" value="1"/>
</dbReference>
<dbReference type="GO" id="GO:0004930">
    <property type="term" value="F:G protein-coupled receptor activity"/>
    <property type="evidence" value="ECO:0007669"/>
    <property type="project" value="UniProtKB-KW"/>
</dbReference>
<dbReference type="GO" id="GO:0005886">
    <property type="term" value="C:plasma membrane"/>
    <property type="evidence" value="ECO:0007669"/>
    <property type="project" value="UniProtKB-SubCell"/>
</dbReference>
<keyword evidence="2" id="KW-1003">Cell membrane</keyword>
<evidence type="ECO:0000256" key="2">
    <source>
        <dbReference type="ARBA" id="ARBA00022475"/>
    </source>
</evidence>
<keyword evidence="7" id="KW-0675">Receptor</keyword>
<dbReference type="OMA" id="VETLCMI"/>
<evidence type="ECO:0000256" key="8">
    <source>
        <dbReference type="ARBA" id="ARBA00023224"/>
    </source>
</evidence>
<reference evidence="12" key="1">
    <citation type="submission" date="2025-08" db="UniProtKB">
        <authorList>
            <consortium name="RefSeq"/>
        </authorList>
    </citation>
    <scope>IDENTIFICATION</scope>
</reference>
<dbReference type="Gene3D" id="1.20.1070.10">
    <property type="entry name" value="Rhodopsin 7-helix transmembrane proteins"/>
    <property type="match status" value="1"/>
</dbReference>
<keyword evidence="6 9" id="KW-0472">Membrane</keyword>
<evidence type="ECO:0000256" key="5">
    <source>
        <dbReference type="ARBA" id="ARBA00023040"/>
    </source>
</evidence>
<evidence type="ECO:0000256" key="6">
    <source>
        <dbReference type="ARBA" id="ARBA00023136"/>
    </source>
</evidence>
<dbReference type="InterPro" id="IPR000276">
    <property type="entry name" value="GPCR_Rhodpsn"/>
</dbReference>
<evidence type="ECO:0000313" key="11">
    <source>
        <dbReference type="Proteomes" id="UP000694845"/>
    </source>
</evidence>
<feature type="transmembrane region" description="Helical" evidence="9">
    <location>
        <begin position="179"/>
        <end position="203"/>
    </location>
</feature>
<evidence type="ECO:0000256" key="7">
    <source>
        <dbReference type="ARBA" id="ARBA00023170"/>
    </source>
</evidence>
<accession>A0A8B7XJH8</accession>
<dbReference type="PROSITE" id="PS50262">
    <property type="entry name" value="G_PROTEIN_RECEP_F1_2"/>
    <property type="match status" value="1"/>
</dbReference>
<dbReference type="CDD" id="cd00637">
    <property type="entry name" value="7tm_classA_rhodopsin-like"/>
    <property type="match status" value="1"/>
</dbReference>
<dbReference type="Proteomes" id="UP000694845">
    <property type="component" value="Unplaced"/>
</dbReference>
<dbReference type="OrthoDB" id="9946013at2759"/>
<dbReference type="InterPro" id="IPR017452">
    <property type="entry name" value="GPCR_Rhodpsn_7TM"/>
</dbReference>
<protein>
    <submittedName>
        <fullName evidence="12">Somatostatin receptor type 5-like</fullName>
    </submittedName>
</protein>
<dbReference type="PANTHER" id="PTHR24229:SF112">
    <property type="entry name" value="CHEMOKINE-LIKE RECEPTOR 1"/>
    <property type="match status" value="1"/>
</dbReference>
<keyword evidence="4 9" id="KW-1133">Transmembrane helix</keyword>
<organism evidence="11 12">
    <name type="scientific">Acanthaster planci</name>
    <name type="common">Crown-of-thorns starfish</name>
    <dbReference type="NCBI Taxonomy" id="133434"/>
    <lineage>
        <taxon>Eukaryota</taxon>
        <taxon>Metazoa</taxon>
        <taxon>Echinodermata</taxon>
        <taxon>Eleutherozoa</taxon>
        <taxon>Asterozoa</taxon>
        <taxon>Asteroidea</taxon>
        <taxon>Valvatacea</taxon>
        <taxon>Valvatida</taxon>
        <taxon>Acanthasteridae</taxon>
        <taxon>Acanthaster</taxon>
    </lineage>
</organism>
<keyword evidence="3 9" id="KW-0812">Transmembrane</keyword>
<dbReference type="AlphaFoldDB" id="A0A8B7XJH8"/>
<comment type="subcellular location">
    <subcellularLocation>
        <location evidence="1">Cell membrane</location>
        <topology evidence="1">Multi-pass membrane protein</topology>
    </subcellularLocation>
</comment>
<feature type="domain" description="G-protein coupled receptors family 1 profile" evidence="10">
    <location>
        <begin position="26"/>
        <end position="288"/>
    </location>
</feature>
<dbReference type="GeneID" id="110973662"/>
<feature type="transmembrane region" description="Helical" evidence="9">
    <location>
        <begin position="130"/>
        <end position="152"/>
    </location>
</feature>
<feature type="transmembrane region" description="Helical" evidence="9">
    <location>
        <begin position="224"/>
        <end position="249"/>
    </location>
</feature>
<evidence type="ECO:0000259" key="10">
    <source>
        <dbReference type="PROSITE" id="PS50262"/>
    </source>
</evidence>
<evidence type="ECO:0000256" key="4">
    <source>
        <dbReference type="ARBA" id="ARBA00022989"/>
    </source>
</evidence>